<keyword evidence="4" id="KW-0472">Membrane</keyword>
<dbReference type="InterPro" id="IPR029058">
    <property type="entry name" value="AB_hydrolase_fold"/>
</dbReference>
<evidence type="ECO:0000313" key="8">
    <source>
        <dbReference type="Proteomes" id="UP001240250"/>
    </source>
</evidence>
<dbReference type="InterPro" id="IPR050955">
    <property type="entry name" value="Plant_Biomass_Hydrol_Est"/>
</dbReference>
<keyword evidence="4" id="KW-1133">Transmembrane helix</keyword>
<dbReference type="PANTHER" id="PTHR43037">
    <property type="entry name" value="UNNAMED PRODUCT-RELATED"/>
    <property type="match status" value="1"/>
</dbReference>
<feature type="region of interest" description="Disordered" evidence="3">
    <location>
        <begin position="842"/>
        <end position="887"/>
    </location>
</feature>
<dbReference type="PROSITE" id="PS51318">
    <property type="entry name" value="TAT"/>
    <property type="match status" value="1"/>
</dbReference>
<evidence type="ECO:0000256" key="5">
    <source>
        <dbReference type="SAM" id="SignalP"/>
    </source>
</evidence>
<dbReference type="SUPFAM" id="SSF53474">
    <property type="entry name" value="alpha/beta-Hydrolases"/>
    <property type="match status" value="2"/>
</dbReference>
<protein>
    <submittedName>
        <fullName evidence="7">Peptidase</fullName>
    </submittedName>
</protein>
<evidence type="ECO:0000256" key="2">
    <source>
        <dbReference type="ARBA" id="ARBA00022801"/>
    </source>
</evidence>
<dbReference type="EMBL" id="JAUSVM010000001">
    <property type="protein sequence ID" value="MDQ0425526.1"/>
    <property type="molecule type" value="Genomic_DNA"/>
</dbReference>
<evidence type="ECO:0000256" key="4">
    <source>
        <dbReference type="SAM" id="Phobius"/>
    </source>
</evidence>
<gene>
    <name evidence="7" type="ORF">JO380_001907</name>
</gene>
<feature type="compositionally biased region" description="Gly residues" evidence="3">
    <location>
        <begin position="852"/>
        <end position="882"/>
    </location>
</feature>
<dbReference type="Gene3D" id="2.60.40.2180">
    <property type="match status" value="2"/>
</dbReference>
<evidence type="ECO:0000313" key="7">
    <source>
        <dbReference type="EMBL" id="MDQ0425526.1"/>
    </source>
</evidence>
<sequence>MWRPLSRGRTPDHRRRTTALAALAALAAATLATAAPAAAAPEPAPDGIVSVTPVTEVYASGQKVAAVVVEYAAAVDPADVTPAAFVVEDSTYDFRFSAGLEELDDLAPRTITRAYTNDAVGRLPAGTSTPGRYVVLELDPTDPGGNTVIRSTCPRLCFEKINTDLRTQVTQVADLHAADGTLLTTADPTPVRVTAPAVDPVVDGYVSDVYDHEGHALPYSYRLPAGYDPARTYPLVVALHGYGSGYDGENPRVNLAVDAMVTAWGLPAWTGVDEDVIVLAPQNERVGNPLEADAMTALVRSFVADHAVDADRVYAATFSWGSTLAWAAMAQDPTLFDAALIVSGFAVSEEQAAAIAAQPVPVYLTHGTSDPVLPPTFSTTSRDLLRAAYVAAGMDEATAADTVRHVEYADDAFVVPDHHAATMPTYSDPAILQWVLAQRRAPAPSPVLGVTAVTEVGSFGQQVTQVVLEYGADVDASGLTPADFRVEDSGYNFRFAGIETLPDLVDRAVASVWTTDDPARLLTDDRPEAPGRFVVLDLVDSPVGGWTVIVSRCPTFLCSVRVNPDQLTQVTQLGDVTGTDGALVAAADPTRAHRLTGDPLDREVDRFVLDTFASSTGDVRYAYRLPDGYDPSRTYPLVVALPGHGMGYDGQNVGVQLASDMLAVAWNQESWTGTDEGVIVLAPQNERLGKAIEGAQTVELVEAFLAQHAVDRDRVYATSVSYGSQLMWEMFSERPDLFAGGLLTGGFPGDEDEFARIAAGEVPMWITHGTNDHLLPVARARASYEALVAAYEDRGLDAARVAELVRWTEYGDDAFGLPDFHLAAAPTLEDPATLQWLLAQDRDPDVPTEPGTPGGTDGGTDGGTGGTDGTAGSGTAGTGAPGASGALAVTGPAPLAALLALALAATGLGTVLVRRRVRASREG</sequence>
<feature type="domain" description="Esterase Ig-like N-terminal" evidence="6">
    <location>
        <begin position="450"/>
        <end position="584"/>
    </location>
</feature>
<dbReference type="Proteomes" id="UP001240250">
    <property type="component" value="Unassembled WGS sequence"/>
</dbReference>
<keyword evidence="2" id="KW-0378">Hydrolase</keyword>
<evidence type="ECO:0000259" key="6">
    <source>
        <dbReference type="Pfam" id="PF18435"/>
    </source>
</evidence>
<comment type="caution">
    <text evidence="7">The sequence shown here is derived from an EMBL/GenBank/DDBJ whole genome shotgun (WGS) entry which is preliminary data.</text>
</comment>
<accession>A0ABU0GLB9</accession>
<feature type="domain" description="Esterase Ig-like N-terminal" evidence="6">
    <location>
        <begin position="50"/>
        <end position="183"/>
    </location>
</feature>
<dbReference type="InterPro" id="IPR010126">
    <property type="entry name" value="Esterase_phb"/>
</dbReference>
<reference evidence="7 8" key="1">
    <citation type="submission" date="2023-07" db="EMBL/GenBank/DDBJ databases">
        <title>Sequencing the genomes of 1000 actinobacteria strains.</title>
        <authorList>
            <person name="Klenk H.-P."/>
        </authorList>
    </citation>
    <scope>NUCLEOTIDE SEQUENCE [LARGE SCALE GENOMIC DNA]</scope>
    <source>
        <strain evidence="7 8">DSM 14785</strain>
    </source>
</reference>
<dbReference type="InterPro" id="IPR006311">
    <property type="entry name" value="TAT_signal"/>
</dbReference>
<keyword evidence="1 5" id="KW-0732">Signal</keyword>
<keyword evidence="4" id="KW-0812">Transmembrane</keyword>
<dbReference type="Pfam" id="PF18435">
    <property type="entry name" value="EstA_Ig_like"/>
    <property type="match status" value="2"/>
</dbReference>
<feature type="signal peptide" evidence="5">
    <location>
        <begin position="1"/>
        <end position="34"/>
    </location>
</feature>
<feature type="chain" id="PRO_5046824382" evidence="5">
    <location>
        <begin position="35"/>
        <end position="923"/>
    </location>
</feature>
<dbReference type="RefSeq" id="WP_070318729.1">
    <property type="nucleotide sequence ID" value="NZ_JAUSVM010000001.1"/>
</dbReference>
<name>A0ABU0GLB9_9CELL</name>
<dbReference type="Gene3D" id="3.40.50.1820">
    <property type="entry name" value="alpha/beta hydrolase"/>
    <property type="match status" value="2"/>
</dbReference>
<evidence type="ECO:0000256" key="3">
    <source>
        <dbReference type="SAM" id="MobiDB-lite"/>
    </source>
</evidence>
<feature type="transmembrane region" description="Helical" evidence="4">
    <location>
        <begin position="893"/>
        <end position="913"/>
    </location>
</feature>
<dbReference type="Pfam" id="PF10503">
    <property type="entry name" value="Esterase_PHB"/>
    <property type="match status" value="1"/>
</dbReference>
<dbReference type="PANTHER" id="PTHR43037:SF5">
    <property type="entry name" value="FERULOYL ESTERASE"/>
    <property type="match status" value="1"/>
</dbReference>
<proteinExistence type="predicted"/>
<dbReference type="InterPro" id="IPR041172">
    <property type="entry name" value="EstA_Ig-like_N"/>
</dbReference>
<evidence type="ECO:0000256" key="1">
    <source>
        <dbReference type="ARBA" id="ARBA00022729"/>
    </source>
</evidence>
<organism evidence="7 8">
    <name type="scientific">Cellulomonas iranensis</name>
    <dbReference type="NCBI Taxonomy" id="76862"/>
    <lineage>
        <taxon>Bacteria</taxon>
        <taxon>Bacillati</taxon>
        <taxon>Actinomycetota</taxon>
        <taxon>Actinomycetes</taxon>
        <taxon>Micrococcales</taxon>
        <taxon>Cellulomonadaceae</taxon>
        <taxon>Cellulomonas</taxon>
    </lineage>
</organism>
<keyword evidence="8" id="KW-1185">Reference proteome</keyword>